<evidence type="ECO:0000256" key="1">
    <source>
        <dbReference type="SAM" id="SignalP"/>
    </source>
</evidence>
<protein>
    <recommendedName>
        <fullName evidence="4">Secreted protein</fullName>
    </recommendedName>
</protein>
<dbReference type="RefSeq" id="WP_057944335.1">
    <property type="nucleotide sequence ID" value="NZ_CP011131.1"/>
</dbReference>
<feature type="chain" id="PRO_5047272220" description="Secreted protein" evidence="1">
    <location>
        <begin position="27"/>
        <end position="183"/>
    </location>
</feature>
<dbReference type="EMBL" id="CP093547">
    <property type="protein sequence ID" value="UNP28786.1"/>
    <property type="molecule type" value="Genomic_DNA"/>
</dbReference>
<keyword evidence="3" id="KW-1185">Reference proteome</keyword>
<gene>
    <name evidence="2" type="ORF">MOV92_20240</name>
</gene>
<keyword evidence="1" id="KW-0732">Signal</keyword>
<evidence type="ECO:0000313" key="3">
    <source>
        <dbReference type="Proteomes" id="UP000829194"/>
    </source>
</evidence>
<name>A0ABY3X874_9GAMM</name>
<proteinExistence type="predicted"/>
<feature type="signal peptide" evidence="1">
    <location>
        <begin position="1"/>
        <end position="26"/>
    </location>
</feature>
<accession>A0ABY3X874</accession>
<dbReference type="Proteomes" id="UP000829194">
    <property type="component" value="Chromosome"/>
</dbReference>
<organism evidence="2 3">
    <name type="scientific">Lysobacter gummosus</name>
    <dbReference type="NCBI Taxonomy" id="262324"/>
    <lineage>
        <taxon>Bacteria</taxon>
        <taxon>Pseudomonadati</taxon>
        <taxon>Pseudomonadota</taxon>
        <taxon>Gammaproteobacteria</taxon>
        <taxon>Lysobacterales</taxon>
        <taxon>Lysobacteraceae</taxon>
        <taxon>Lysobacter</taxon>
    </lineage>
</organism>
<reference evidence="2 3" key="1">
    <citation type="submission" date="2022-03" db="EMBL/GenBank/DDBJ databases">
        <title>Complete genome sequence of Lysobacter capsici VKM B-2533 and Lysobacter gummosus 10.1.1, promising sources of lytic agents.</title>
        <authorList>
            <person name="Tarlachkov S.V."/>
            <person name="Kudryakova I.V."/>
            <person name="Afoshin A.S."/>
            <person name="Leontyevskaya E.A."/>
            <person name="Leontyevskaya N.V."/>
        </authorList>
    </citation>
    <scope>NUCLEOTIDE SEQUENCE [LARGE SCALE GENOMIC DNA]</scope>
    <source>
        <strain evidence="2 3">10.1.1</strain>
    </source>
</reference>
<evidence type="ECO:0000313" key="2">
    <source>
        <dbReference type="EMBL" id="UNP28786.1"/>
    </source>
</evidence>
<evidence type="ECO:0008006" key="4">
    <source>
        <dbReference type="Google" id="ProtNLM"/>
    </source>
</evidence>
<sequence>MKTMLKQLAGLTALSMALIAASPAYAQNAHAGLNVRAAAPAGVTLVALNRYVDSGFRRLHWTSLIPPYGSVSYTLQGASGSVSSTPFDGSHPLYSCFLTNPNIVGQRDDFTSTDPNCEGQQRHPGAWGQNGYIASTNIPGTIPLYRCLYNNGQGWFDHFDTVHANCEGGSNVVNEGIQGYVFN</sequence>